<proteinExistence type="predicted"/>
<keyword evidence="1" id="KW-0732">Signal</keyword>
<evidence type="ECO:0000313" key="3">
    <source>
        <dbReference type="EMBL" id="NRN90660.1"/>
    </source>
</evidence>
<dbReference type="PANTHER" id="PTHR21666">
    <property type="entry name" value="PEPTIDASE-RELATED"/>
    <property type="match status" value="1"/>
</dbReference>
<protein>
    <recommendedName>
        <fullName evidence="2">M23ase beta-sheet core domain-containing protein</fullName>
    </recommendedName>
</protein>
<gene>
    <name evidence="3" type="ORF">IMAU50013_00185</name>
</gene>
<dbReference type="Proteomes" id="UP000601587">
    <property type="component" value="Unassembled WGS sequence"/>
</dbReference>
<reference evidence="3" key="1">
    <citation type="submission" date="2019-09" db="EMBL/GenBank/DDBJ databases">
        <title>Comparative genomic analysis of Lactobacillus helveticus.</title>
        <authorList>
            <person name="Zhang H."/>
            <person name="Chen Y."/>
            <person name="Zhong Z."/>
        </authorList>
    </citation>
    <scope>NUCLEOTIDE SEQUENCE</scope>
    <source>
        <strain evidence="3">IMAU50013</strain>
    </source>
</reference>
<dbReference type="Pfam" id="PF01551">
    <property type="entry name" value="Peptidase_M23"/>
    <property type="match status" value="1"/>
</dbReference>
<dbReference type="RefSeq" id="WP_023060639.1">
    <property type="nucleotide sequence ID" value="NZ_JBDGMZ010000005.1"/>
</dbReference>
<sequence length="222" mass="25422">MRFRKTIITLLGTVLVSSSFNIANVVSADITEDSSLAVTTENVKEKKTYKWCYPFKACEKHGVRPMFKAQTFGMTDYLRSSNPPSYFHDGWDFGYSEVGRSTFYAIHAGTVKKVAYGSGLGWFIWFVSPDKYVEVYQEGFTKKKDIYVKTGQKIKAGQKIGKMTGSHLHLGLTKTTKDYINKHGFPCKNWNVDNGTWLNSINVIKKYYNSKKVTSHNLRYRK</sequence>
<dbReference type="EMBL" id="WCGB01000002">
    <property type="protein sequence ID" value="NRN90660.1"/>
    <property type="molecule type" value="Genomic_DNA"/>
</dbReference>
<accession>A0A9Q5C1R6</accession>
<dbReference type="InterPro" id="IPR050570">
    <property type="entry name" value="Cell_wall_metabolism_enzyme"/>
</dbReference>
<dbReference type="SUPFAM" id="SSF51261">
    <property type="entry name" value="Duplicated hybrid motif"/>
    <property type="match status" value="1"/>
</dbReference>
<dbReference type="AlphaFoldDB" id="A0A9Q5C1R6"/>
<dbReference type="Gene3D" id="2.70.70.10">
    <property type="entry name" value="Glucose Permease (Domain IIA)"/>
    <property type="match status" value="1"/>
</dbReference>
<evidence type="ECO:0000259" key="2">
    <source>
        <dbReference type="Pfam" id="PF01551"/>
    </source>
</evidence>
<dbReference type="CDD" id="cd12797">
    <property type="entry name" value="M23_peptidase"/>
    <property type="match status" value="1"/>
</dbReference>
<evidence type="ECO:0000256" key="1">
    <source>
        <dbReference type="SAM" id="SignalP"/>
    </source>
</evidence>
<name>A0A9Q5C1R6_LACHE</name>
<comment type="caution">
    <text evidence="3">The sequence shown here is derived from an EMBL/GenBank/DDBJ whole genome shotgun (WGS) entry which is preliminary data.</text>
</comment>
<dbReference type="InterPro" id="IPR016047">
    <property type="entry name" value="M23ase_b-sheet_dom"/>
</dbReference>
<organism evidence="3 4">
    <name type="scientific">Lactobacillus helveticus</name>
    <name type="common">Lactobacillus suntoryeus</name>
    <dbReference type="NCBI Taxonomy" id="1587"/>
    <lineage>
        <taxon>Bacteria</taxon>
        <taxon>Bacillati</taxon>
        <taxon>Bacillota</taxon>
        <taxon>Bacilli</taxon>
        <taxon>Lactobacillales</taxon>
        <taxon>Lactobacillaceae</taxon>
        <taxon>Lactobacillus</taxon>
    </lineage>
</organism>
<dbReference type="PANTHER" id="PTHR21666:SF270">
    <property type="entry name" value="MUREIN HYDROLASE ACTIVATOR ENVC"/>
    <property type="match status" value="1"/>
</dbReference>
<feature type="chain" id="PRO_5040149899" description="M23ase beta-sheet core domain-containing protein" evidence="1">
    <location>
        <begin position="24"/>
        <end position="222"/>
    </location>
</feature>
<feature type="signal peptide" evidence="1">
    <location>
        <begin position="1"/>
        <end position="23"/>
    </location>
</feature>
<evidence type="ECO:0000313" key="4">
    <source>
        <dbReference type="Proteomes" id="UP000601587"/>
    </source>
</evidence>
<dbReference type="InterPro" id="IPR011055">
    <property type="entry name" value="Dup_hybrid_motif"/>
</dbReference>
<dbReference type="GO" id="GO:0004222">
    <property type="term" value="F:metalloendopeptidase activity"/>
    <property type="evidence" value="ECO:0007669"/>
    <property type="project" value="TreeGrafter"/>
</dbReference>
<feature type="domain" description="M23ase beta-sheet core" evidence="2">
    <location>
        <begin position="87"/>
        <end position="176"/>
    </location>
</feature>